<dbReference type="GO" id="GO:0005737">
    <property type="term" value="C:cytoplasm"/>
    <property type="evidence" value="ECO:0007669"/>
    <property type="project" value="UniProtKB-SubCell"/>
</dbReference>
<dbReference type="PROSITE" id="PS50110">
    <property type="entry name" value="RESPONSE_REGULATORY"/>
    <property type="match status" value="1"/>
</dbReference>
<evidence type="ECO:0000256" key="6">
    <source>
        <dbReference type="ARBA" id="ARBA00023125"/>
    </source>
</evidence>
<dbReference type="InterPro" id="IPR048714">
    <property type="entry name" value="DpiA-like_HTH"/>
</dbReference>
<dbReference type="SMART" id="SM00448">
    <property type="entry name" value="REC"/>
    <property type="match status" value="1"/>
</dbReference>
<dbReference type="STRING" id="756499.Desde_3440"/>
<comment type="subcellular location">
    <subcellularLocation>
        <location evidence="1 10">Cytoplasm</location>
    </subcellularLocation>
</comment>
<dbReference type="EMBL" id="CP003348">
    <property type="protein sequence ID" value="AFM01722.1"/>
    <property type="molecule type" value="Genomic_DNA"/>
</dbReference>
<evidence type="ECO:0000313" key="14">
    <source>
        <dbReference type="Proteomes" id="UP000006053"/>
    </source>
</evidence>
<evidence type="ECO:0000256" key="11">
    <source>
        <dbReference type="PROSITE-ProRule" id="PRU00169"/>
    </source>
</evidence>
<keyword evidence="2 10" id="KW-0963">Cytoplasm</keyword>
<evidence type="ECO:0000256" key="4">
    <source>
        <dbReference type="ARBA" id="ARBA00023012"/>
    </source>
</evidence>
<dbReference type="Pfam" id="PF20714">
    <property type="entry name" value="HTH_64"/>
    <property type="match status" value="1"/>
</dbReference>
<dbReference type="PIRSF" id="PIRSF006171">
    <property type="entry name" value="RR_citrat_malat"/>
    <property type="match status" value="1"/>
</dbReference>
<dbReference type="GO" id="GO:0000156">
    <property type="term" value="F:phosphorelay response regulator activity"/>
    <property type="evidence" value="ECO:0007669"/>
    <property type="project" value="TreeGrafter"/>
</dbReference>
<proteinExistence type="predicted"/>
<dbReference type="Gene3D" id="3.40.50.2300">
    <property type="match status" value="1"/>
</dbReference>
<feature type="modified residue" description="4-aspartylphosphate" evidence="11">
    <location>
        <position position="56"/>
    </location>
</feature>
<keyword evidence="5 10" id="KW-0805">Transcription regulation</keyword>
<gene>
    <name evidence="13" type="ordered locus">Desde_3440</name>
</gene>
<dbReference type="OrthoDB" id="9759232at2"/>
<dbReference type="CDD" id="cd19925">
    <property type="entry name" value="REC_citrate_TCS"/>
    <property type="match status" value="1"/>
</dbReference>
<dbReference type="PANTHER" id="PTHR45526:SF1">
    <property type="entry name" value="TRANSCRIPTIONAL REGULATORY PROTEIN DCUR-RELATED"/>
    <property type="match status" value="1"/>
</dbReference>
<feature type="domain" description="Response regulatory" evidence="12">
    <location>
        <begin position="5"/>
        <end position="121"/>
    </location>
</feature>
<dbReference type="Pfam" id="PF00072">
    <property type="entry name" value="Response_reg"/>
    <property type="match status" value="1"/>
</dbReference>
<organism evidence="13 14">
    <name type="scientific">Desulfitobacterium dehalogenans (strain ATCC 51507 / DSM 9161 / JW/IU-DC1)</name>
    <dbReference type="NCBI Taxonomy" id="756499"/>
    <lineage>
        <taxon>Bacteria</taxon>
        <taxon>Bacillati</taxon>
        <taxon>Bacillota</taxon>
        <taxon>Clostridia</taxon>
        <taxon>Eubacteriales</taxon>
        <taxon>Desulfitobacteriaceae</taxon>
        <taxon>Desulfitobacterium</taxon>
    </lineage>
</organism>
<dbReference type="AlphaFoldDB" id="I4ACN7"/>
<dbReference type="InterPro" id="IPR036390">
    <property type="entry name" value="WH_DNA-bd_sf"/>
</dbReference>
<evidence type="ECO:0000256" key="3">
    <source>
        <dbReference type="ARBA" id="ARBA00022553"/>
    </source>
</evidence>
<evidence type="ECO:0000313" key="13">
    <source>
        <dbReference type="EMBL" id="AFM01722.1"/>
    </source>
</evidence>
<dbReference type="SUPFAM" id="SSF52172">
    <property type="entry name" value="CheY-like"/>
    <property type="match status" value="1"/>
</dbReference>
<evidence type="ECO:0000256" key="9">
    <source>
        <dbReference type="ARBA" id="ARBA00024867"/>
    </source>
</evidence>
<dbReference type="InterPro" id="IPR001789">
    <property type="entry name" value="Sig_transdc_resp-reg_receiver"/>
</dbReference>
<keyword evidence="14" id="KW-1185">Reference proteome</keyword>
<dbReference type="HOGENOM" id="CLU_000445_39_0_9"/>
<dbReference type="PANTHER" id="PTHR45526">
    <property type="entry name" value="TRANSCRIPTIONAL REGULATORY PROTEIN DPIA"/>
    <property type="match status" value="1"/>
</dbReference>
<evidence type="ECO:0000256" key="7">
    <source>
        <dbReference type="ARBA" id="ARBA00023159"/>
    </source>
</evidence>
<evidence type="ECO:0000256" key="1">
    <source>
        <dbReference type="ARBA" id="ARBA00004496"/>
    </source>
</evidence>
<accession>I4ACN7</accession>
<evidence type="ECO:0000256" key="2">
    <source>
        <dbReference type="ARBA" id="ARBA00022490"/>
    </source>
</evidence>
<evidence type="ECO:0000256" key="8">
    <source>
        <dbReference type="ARBA" id="ARBA00023163"/>
    </source>
</evidence>
<sequence length="231" mass="26615">MNLIDLILVEDDPMVMEVNEGFIKRIGGFRICGKARTGKKALEIIRNLRPRLVILDIYLPDLNGIQILKEIRQLGIPTDIILITAAQDVATVQAGLRFGVVDYIIKPFKYERIHTALNNYYSYAEQLQNRWEINQEDLDRLIKIHPHQDTLANRSREELPKGLREITLQQVYNFLKETPIGLSAEEVAEGVGLARVTARRYLEYLEKMDRVLLETQYGAVGRPINKYKIVL</sequence>
<keyword evidence="4 10" id="KW-0902">Two-component regulatory system</keyword>
<comment type="function">
    <text evidence="9">May play the central regulatory role in sporulation. It may be an element of the effector pathway responsible for the activation of sporulation genes in response to nutritional stress. Spo0A may act in concert with spo0H (a sigma factor) to control the expression of some genes that are critical to the sporulation process.</text>
</comment>
<protein>
    <recommendedName>
        <fullName evidence="10">Transcriptional regulatory protein</fullName>
    </recommendedName>
</protein>
<evidence type="ECO:0000256" key="10">
    <source>
        <dbReference type="PIRNR" id="PIRNR006171"/>
    </source>
</evidence>
<dbReference type="GO" id="GO:0003700">
    <property type="term" value="F:DNA-binding transcription factor activity"/>
    <property type="evidence" value="ECO:0007669"/>
    <property type="project" value="InterPro"/>
</dbReference>
<dbReference type="InterPro" id="IPR011006">
    <property type="entry name" value="CheY-like_superfamily"/>
</dbReference>
<keyword evidence="7 10" id="KW-0010">Activator</keyword>
<name>I4ACN7_DESDJ</name>
<keyword evidence="6 10" id="KW-0238">DNA-binding</keyword>
<keyword evidence="3 11" id="KW-0597">Phosphoprotein</keyword>
<dbReference type="InterPro" id="IPR051271">
    <property type="entry name" value="2C-system_Tx_regulators"/>
</dbReference>
<dbReference type="eggNOG" id="COG4565">
    <property type="taxonomic scope" value="Bacteria"/>
</dbReference>
<evidence type="ECO:0000259" key="12">
    <source>
        <dbReference type="PROSITE" id="PS50110"/>
    </source>
</evidence>
<dbReference type="InterPro" id="IPR024187">
    <property type="entry name" value="Sig_transdc_resp-reg_cit/mal"/>
</dbReference>
<dbReference type="GO" id="GO:0003677">
    <property type="term" value="F:DNA binding"/>
    <property type="evidence" value="ECO:0007669"/>
    <property type="project" value="UniProtKB-KW"/>
</dbReference>
<reference evidence="13 14" key="2">
    <citation type="journal article" date="2015" name="J. Bacteriol.">
        <title>Genomic, proteomic, and biochemical analysis of the organohalide respiratory pathway in Desulfitobacterium dehalogenans.</title>
        <authorList>
            <person name="Kruse T."/>
            <person name="van de Pas B.A."/>
            <person name="Atteia A."/>
            <person name="Krab K."/>
            <person name="Hagen W.R."/>
            <person name="Goodwin L."/>
            <person name="Chain P."/>
            <person name="Boeren S."/>
            <person name="Maphosa F."/>
            <person name="Schraa G."/>
            <person name="de Vos W.M."/>
            <person name="van der Oost J."/>
            <person name="Smidt H."/>
            <person name="Stams A.J."/>
        </authorList>
    </citation>
    <scope>NUCLEOTIDE SEQUENCE [LARGE SCALE GENOMIC DNA]</scope>
    <source>
        <strain evidence="14">ATCC 51507 / DSM 9161 / JW/IU-DC1</strain>
    </source>
</reference>
<dbReference type="RefSeq" id="WP_014795197.1">
    <property type="nucleotide sequence ID" value="NC_018017.1"/>
</dbReference>
<dbReference type="KEGG" id="ddh:Desde_3440"/>
<dbReference type="SUPFAM" id="SSF46785">
    <property type="entry name" value="Winged helix' DNA-binding domain"/>
    <property type="match status" value="1"/>
</dbReference>
<dbReference type="Proteomes" id="UP000006053">
    <property type="component" value="Chromosome"/>
</dbReference>
<evidence type="ECO:0000256" key="5">
    <source>
        <dbReference type="ARBA" id="ARBA00023015"/>
    </source>
</evidence>
<reference evidence="14" key="1">
    <citation type="submission" date="2012-06" db="EMBL/GenBank/DDBJ databases">
        <title>Complete sequence of Desulfitobacterium dehalogenans ATCC 51507.</title>
        <authorList>
            <person name="Lucas S."/>
            <person name="Han J."/>
            <person name="Lapidus A."/>
            <person name="Cheng J.-F."/>
            <person name="Goodwin L."/>
            <person name="Pitluck S."/>
            <person name="Peters L."/>
            <person name="Ovchinnikova G."/>
            <person name="Teshima H."/>
            <person name="Detter J.C."/>
            <person name="Han C."/>
            <person name="Tapia R."/>
            <person name="Land M."/>
            <person name="Hauser L."/>
            <person name="Kyrpides N."/>
            <person name="Ivanova N."/>
            <person name="Pagani I."/>
            <person name="Kruse T."/>
            <person name="de Vos W.M."/>
            <person name="Smidt H."/>
            <person name="Woyke T."/>
        </authorList>
    </citation>
    <scope>NUCLEOTIDE SEQUENCE [LARGE SCALE GENOMIC DNA]</scope>
    <source>
        <strain evidence="14">ATCC 51507 / DSM 9161 / JW/IU-DC1</strain>
    </source>
</reference>
<keyword evidence="8 10" id="KW-0804">Transcription</keyword>